<protein>
    <submittedName>
        <fullName evidence="1">Uncharacterized protein</fullName>
    </submittedName>
</protein>
<sequence>MQLHVFGLHEQMLIVMLNLRDVRHVLFYVSVFKCVICQYI</sequence>
<reference evidence="1" key="1">
    <citation type="submission" date="2014-11" db="EMBL/GenBank/DDBJ databases">
        <authorList>
            <person name="Amaro Gonzalez C."/>
        </authorList>
    </citation>
    <scope>NUCLEOTIDE SEQUENCE</scope>
</reference>
<organism evidence="1">
    <name type="scientific">Anguilla anguilla</name>
    <name type="common">European freshwater eel</name>
    <name type="synonym">Muraena anguilla</name>
    <dbReference type="NCBI Taxonomy" id="7936"/>
    <lineage>
        <taxon>Eukaryota</taxon>
        <taxon>Metazoa</taxon>
        <taxon>Chordata</taxon>
        <taxon>Craniata</taxon>
        <taxon>Vertebrata</taxon>
        <taxon>Euteleostomi</taxon>
        <taxon>Actinopterygii</taxon>
        <taxon>Neopterygii</taxon>
        <taxon>Teleostei</taxon>
        <taxon>Anguilliformes</taxon>
        <taxon>Anguillidae</taxon>
        <taxon>Anguilla</taxon>
    </lineage>
</organism>
<name>A0A0E9VAI5_ANGAN</name>
<evidence type="ECO:0000313" key="1">
    <source>
        <dbReference type="EMBL" id="JAH75052.1"/>
    </source>
</evidence>
<dbReference type="AlphaFoldDB" id="A0A0E9VAI5"/>
<accession>A0A0E9VAI5</accession>
<reference evidence="1" key="2">
    <citation type="journal article" date="2015" name="Fish Shellfish Immunol.">
        <title>Early steps in the European eel (Anguilla anguilla)-Vibrio vulnificus interaction in the gills: Role of the RtxA13 toxin.</title>
        <authorList>
            <person name="Callol A."/>
            <person name="Pajuelo D."/>
            <person name="Ebbesson L."/>
            <person name="Teles M."/>
            <person name="MacKenzie S."/>
            <person name="Amaro C."/>
        </authorList>
    </citation>
    <scope>NUCLEOTIDE SEQUENCE</scope>
</reference>
<dbReference type="EMBL" id="GBXM01033525">
    <property type="protein sequence ID" value="JAH75052.1"/>
    <property type="molecule type" value="Transcribed_RNA"/>
</dbReference>
<proteinExistence type="predicted"/>